<dbReference type="Proteomes" id="UP000220836">
    <property type="component" value="Unassembled WGS sequence"/>
</dbReference>
<dbReference type="EMBL" id="FXYH01000031">
    <property type="protein sequence ID" value="SMX50383.1"/>
    <property type="molecule type" value="Genomic_DNA"/>
</dbReference>
<dbReference type="AlphaFoldDB" id="A0A238L5J6"/>
<dbReference type="RefSeq" id="WP_170125980.1">
    <property type="nucleotide sequence ID" value="NZ_FXYH01000031.1"/>
</dbReference>
<dbReference type="PANTHER" id="PTHR24189">
    <property type="entry name" value="MYOTROPHIN"/>
    <property type="match status" value="1"/>
</dbReference>
<evidence type="ECO:0000313" key="5">
    <source>
        <dbReference type="Proteomes" id="UP000220836"/>
    </source>
</evidence>
<organism evidence="4 5">
    <name type="scientific">Pelagimonas varians</name>
    <dbReference type="NCBI Taxonomy" id="696760"/>
    <lineage>
        <taxon>Bacteria</taxon>
        <taxon>Pseudomonadati</taxon>
        <taxon>Pseudomonadota</taxon>
        <taxon>Alphaproteobacteria</taxon>
        <taxon>Rhodobacterales</taxon>
        <taxon>Roseobacteraceae</taxon>
        <taxon>Pelagimonas</taxon>
    </lineage>
</organism>
<evidence type="ECO:0000256" key="3">
    <source>
        <dbReference type="PROSITE-ProRule" id="PRU00023"/>
    </source>
</evidence>
<dbReference type="InterPro" id="IPR036770">
    <property type="entry name" value="Ankyrin_rpt-contain_sf"/>
</dbReference>
<evidence type="ECO:0000256" key="1">
    <source>
        <dbReference type="ARBA" id="ARBA00022737"/>
    </source>
</evidence>
<dbReference type="Pfam" id="PF12796">
    <property type="entry name" value="Ank_2"/>
    <property type="match status" value="1"/>
</dbReference>
<dbReference type="InterPro" id="IPR050745">
    <property type="entry name" value="Multifunctional_regulatory"/>
</dbReference>
<evidence type="ECO:0000313" key="4">
    <source>
        <dbReference type="EMBL" id="SMX50383.1"/>
    </source>
</evidence>
<proteinExistence type="predicted"/>
<accession>A0A238L5J6</accession>
<name>A0A238L5J6_9RHOB</name>
<sequence length="362" mass="39779">MPTKWLPDYANLDHLKYQAKDLLRDFRSGQKSAYQRIREFHPRFLNIPDSEMQAATFSLSDAQLAMAREYGYASWPRLKTVLAEKHHEELQLTHNDRLPDGPFKQALDFMDDGDETRLLEHLEQSPMLIHETANFEGGNYFSNPTLLEFLPENPFRHESMPKNAVKIAEILLEAGAKTNRRAIDETLVLAASGRICRECGMQADLIKLLCRYGADPSAAMHTALAHLEFAATQVLLECGAPLTLTTAATLGDVGAVESLILNAPDAELQLALALSANAGRSGIVTKLLKAGADPDQYNPPGGHSHCTPLHSAVASDQRAAVVALVEGGADLSIKDIHHGMTALEWAVYMKREAIVDVLRSPL</sequence>
<dbReference type="SMART" id="SM00248">
    <property type="entry name" value="ANK"/>
    <property type="match status" value="3"/>
</dbReference>
<feature type="repeat" description="ANK" evidence="3">
    <location>
        <begin position="304"/>
        <end position="336"/>
    </location>
</feature>
<keyword evidence="1" id="KW-0677">Repeat</keyword>
<dbReference type="InterPro" id="IPR002110">
    <property type="entry name" value="Ankyrin_rpt"/>
</dbReference>
<dbReference type="SUPFAM" id="SSF48403">
    <property type="entry name" value="Ankyrin repeat"/>
    <property type="match status" value="1"/>
</dbReference>
<keyword evidence="5" id="KW-1185">Reference proteome</keyword>
<keyword evidence="2 3" id="KW-0040">ANK repeat</keyword>
<dbReference type="Gene3D" id="1.25.40.20">
    <property type="entry name" value="Ankyrin repeat-containing domain"/>
    <property type="match status" value="2"/>
</dbReference>
<dbReference type="PROSITE" id="PS50297">
    <property type="entry name" value="ANK_REP_REGION"/>
    <property type="match status" value="1"/>
</dbReference>
<dbReference type="PANTHER" id="PTHR24189:SF50">
    <property type="entry name" value="ANKYRIN REPEAT AND SOCS BOX PROTEIN 2"/>
    <property type="match status" value="1"/>
</dbReference>
<protein>
    <submittedName>
        <fullName evidence="4">Ankyrin repeats (3 copies)</fullName>
    </submittedName>
</protein>
<reference evidence="4 5" key="1">
    <citation type="submission" date="2017-05" db="EMBL/GenBank/DDBJ databases">
        <authorList>
            <person name="Song R."/>
            <person name="Chenine A.L."/>
            <person name="Ruprecht R.M."/>
        </authorList>
    </citation>
    <scope>NUCLEOTIDE SEQUENCE [LARGE SCALE GENOMIC DNA]</scope>
    <source>
        <strain evidence="4 5">CECT 8663</strain>
    </source>
</reference>
<evidence type="ECO:0000256" key="2">
    <source>
        <dbReference type="ARBA" id="ARBA00023043"/>
    </source>
</evidence>
<dbReference type="PROSITE" id="PS50088">
    <property type="entry name" value="ANK_REPEAT"/>
    <property type="match status" value="1"/>
</dbReference>
<gene>
    <name evidence="4" type="ORF">PEV8663_04621</name>
</gene>